<reference evidence="1 2" key="1">
    <citation type="submission" date="2015-01" db="EMBL/GenBank/DDBJ databases">
        <title>Genome sequence of Jeotgalibacillus alimentarius.</title>
        <authorList>
            <person name="Goh K.M."/>
            <person name="Chan K.-G."/>
            <person name="Yaakop A.S."/>
            <person name="Ee R."/>
            <person name="Gan H.M."/>
            <person name="Chan C.S."/>
        </authorList>
    </citation>
    <scope>NUCLEOTIDE SEQUENCE [LARGE SCALE GENOMIC DNA]</scope>
    <source>
        <strain evidence="1 2">YKJ-13</strain>
    </source>
</reference>
<protein>
    <submittedName>
        <fullName evidence="1">Uncharacterized protein</fullName>
    </submittedName>
</protein>
<comment type="caution">
    <text evidence="1">The sequence shown here is derived from an EMBL/GenBank/DDBJ whole genome shotgun (WGS) entry which is preliminary data.</text>
</comment>
<dbReference type="PATRIC" id="fig|135826.4.peg.1179"/>
<dbReference type="Proteomes" id="UP000031950">
    <property type="component" value="Unassembled WGS sequence"/>
</dbReference>
<proteinExistence type="predicted"/>
<keyword evidence="2" id="KW-1185">Reference proteome</keyword>
<evidence type="ECO:0000313" key="2">
    <source>
        <dbReference type="Proteomes" id="UP000031950"/>
    </source>
</evidence>
<gene>
    <name evidence="1" type="ORF">KP77_11840</name>
</gene>
<sequence length="45" mass="5591">MEIYFLNAGQFVFYNMGKVLQWIVENEDRKYEWSLKIPHFCFLNK</sequence>
<accession>A0A0C2VRW8</accession>
<dbReference type="EMBL" id="JXRQ01000015">
    <property type="protein sequence ID" value="KIL51672.1"/>
    <property type="molecule type" value="Genomic_DNA"/>
</dbReference>
<evidence type="ECO:0000313" key="1">
    <source>
        <dbReference type="EMBL" id="KIL51672.1"/>
    </source>
</evidence>
<dbReference type="AlphaFoldDB" id="A0A0C2VRW8"/>
<name>A0A0C2VRW8_9BACL</name>
<organism evidence="1 2">
    <name type="scientific">Jeotgalibacillus alimentarius</name>
    <dbReference type="NCBI Taxonomy" id="135826"/>
    <lineage>
        <taxon>Bacteria</taxon>
        <taxon>Bacillati</taxon>
        <taxon>Bacillota</taxon>
        <taxon>Bacilli</taxon>
        <taxon>Bacillales</taxon>
        <taxon>Caryophanaceae</taxon>
        <taxon>Jeotgalibacillus</taxon>
    </lineage>
</organism>